<evidence type="ECO:0000259" key="17">
    <source>
        <dbReference type="PROSITE" id="PS51217"/>
    </source>
</evidence>
<dbReference type="InterPro" id="IPR013986">
    <property type="entry name" value="DExx_box_DNA_helicase_dom_sf"/>
</dbReference>
<evidence type="ECO:0000259" key="16">
    <source>
        <dbReference type="PROSITE" id="PS51198"/>
    </source>
</evidence>
<dbReference type="PROSITE" id="PS51198">
    <property type="entry name" value="UVRD_HELICASE_ATP_BIND"/>
    <property type="match status" value="1"/>
</dbReference>
<dbReference type="Gene3D" id="3.40.50.300">
    <property type="entry name" value="P-loop containing nucleotide triphosphate hydrolases"/>
    <property type="match status" value="2"/>
</dbReference>
<dbReference type="InterPro" id="IPR000212">
    <property type="entry name" value="DNA_helicase_UvrD/REP"/>
</dbReference>
<dbReference type="GO" id="GO:0043138">
    <property type="term" value="F:3'-5' DNA helicase activity"/>
    <property type="evidence" value="ECO:0007669"/>
    <property type="project" value="UniProtKB-EC"/>
</dbReference>
<dbReference type="InterPro" id="IPR014016">
    <property type="entry name" value="UvrD-like_ATP-bd"/>
</dbReference>
<dbReference type="InterPro" id="IPR011604">
    <property type="entry name" value="PDDEXK-like_dom_sf"/>
</dbReference>
<evidence type="ECO:0000256" key="1">
    <source>
        <dbReference type="ARBA" id="ARBA00009922"/>
    </source>
</evidence>
<comment type="catalytic activity">
    <reaction evidence="14">
        <text>ATP + H2O = ADP + phosphate + H(+)</text>
        <dbReference type="Rhea" id="RHEA:13065"/>
        <dbReference type="ChEBI" id="CHEBI:15377"/>
        <dbReference type="ChEBI" id="CHEBI:15378"/>
        <dbReference type="ChEBI" id="CHEBI:30616"/>
        <dbReference type="ChEBI" id="CHEBI:43474"/>
        <dbReference type="ChEBI" id="CHEBI:456216"/>
        <dbReference type="EC" id="5.6.2.4"/>
    </reaction>
</comment>
<dbReference type="Pfam" id="PF13361">
    <property type="entry name" value="UvrD_C"/>
    <property type="match status" value="1"/>
</dbReference>
<gene>
    <name evidence="18" type="ORF">A3H38_04725</name>
</gene>
<keyword evidence="4" id="KW-0227">DNA damage</keyword>
<dbReference type="GO" id="GO:0003677">
    <property type="term" value="F:DNA binding"/>
    <property type="evidence" value="ECO:0007669"/>
    <property type="project" value="UniProtKB-KW"/>
</dbReference>
<dbReference type="EMBL" id="METP01000041">
    <property type="protein sequence ID" value="OGC05416.1"/>
    <property type="molecule type" value="Genomic_DNA"/>
</dbReference>
<evidence type="ECO:0000256" key="15">
    <source>
        <dbReference type="PROSITE-ProRule" id="PRU00560"/>
    </source>
</evidence>
<proteinExistence type="inferred from homology"/>
<dbReference type="GO" id="GO:0005524">
    <property type="term" value="F:ATP binding"/>
    <property type="evidence" value="ECO:0007669"/>
    <property type="project" value="UniProtKB-UniRule"/>
</dbReference>
<feature type="binding site" evidence="15">
    <location>
        <begin position="37"/>
        <end position="44"/>
    </location>
    <ligand>
        <name>ATP</name>
        <dbReference type="ChEBI" id="CHEBI:30616"/>
    </ligand>
</feature>
<dbReference type="PROSITE" id="PS51217">
    <property type="entry name" value="UVRD_HELICASE_CTER"/>
    <property type="match status" value="1"/>
</dbReference>
<evidence type="ECO:0000256" key="13">
    <source>
        <dbReference type="ARBA" id="ARBA00034808"/>
    </source>
</evidence>
<dbReference type="GO" id="GO:0033202">
    <property type="term" value="C:DNA helicase complex"/>
    <property type="evidence" value="ECO:0007669"/>
    <property type="project" value="TreeGrafter"/>
</dbReference>
<keyword evidence="10" id="KW-0234">DNA repair</keyword>
<dbReference type="GO" id="GO:0000725">
    <property type="term" value="P:recombinational repair"/>
    <property type="evidence" value="ECO:0007669"/>
    <property type="project" value="TreeGrafter"/>
</dbReference>
<keyword evidence="6 15" id="KW-0347">Helicase</keyword>
<keyword evidence="8 15" id="KW-0067">ATP-binding</keyword>
<organism evidence="18 19">
    <name type="scientific">candidate division WOR-1 bacterium RIFCSPLOWO2_02_FULL_46_20</name>
    <dbReference type="NCBI Taxonomy" id="1802567"/>
    <lineage>
        <taxon>Bacteria</taxon>
        <taxon>Bacillati</taxon>
        <taxon>Saganbacteria</taxon>
    </lineage>
</organism>
<evidence type="ECO:0000256" key="3">
    <source>
        <dbReference type="ARBA" id="ARBA00022741"/>
    </source>
</evidence>
<evidence type="ECO:0000256" key="4">
    <source>
        <dbReference type="ARBA" id="ARBA00022763"/>
    </source>
</evidence>
<dbReference type="AlphaFoldDB" id="A0A1F4RBC1"/>
<keyword evidence="3 15" id="KW-0547">Nucleotide-binding</keyword>
<dbReference type="SUPFAM" id="SSF52540">
    <property type="entry name" value="P-loop containing nucleoside triphosphate hydrolases"/>
    <property type="match status" value="1"/>
</dbReference>
<evidence type="ECO:0000256" key="10">
    <source>
        <dbReference type="ARBA" id="ARBA00023204"/>
    </source>
</evidence>
<evidence type="ECO:0000256" key="6">
    <source>
        <dbReference type="ARBA" id="ARBA00022806"/>
    </source>
</evidence>
<evidence type="ECO:0000256" key="8">
    <source>
        <dbReference type="ARBA" id="ARBA00022840"/>
    </source>
</evidence>
<dbReference type="InterPro" id="IPR027417">
    <property type="entry name" value="P-loop_NTPase"/>
</dbReference>
<keyword evidence="2" id="KW-0540">Nuclease</keyword>
<dbReference type="Gene3D" id="3.90.320.10">
    <property type="match status" value="1"/>
</dbReference>
<feature type="domain" description="UvrD-like helicase C-terminal" evidence="17">
    <location>
        <begin position="305"/>
        <end position="609"/>
    </location>
</feature>
<dbReference type="GO" id="GO:0004527">
    <property type="term" value="F:exonuclease activity"/>
    <property type="evidence" value="ECO:0007669"/>
    <property type="project" value="UniProtKB-KW"/>
</dbReference>
<dbReference type="Pfam" id="PF00580">
    <property type="entry name" value="UvrD-helicase"/>
    <property type="match status" value="1"/>
</dbReference>
<dbReference type="Gene3D" id="1.10.10.160">
    <property type="match status" value="1"/>
</dbReference>
<dbReference type="InterPro" id="IPR011335">
    <property type="entry name" value="Restrct_endonuc-II-like"/>
</dbReference>
<keyword evidence="7" id="KW-0269">Exonuclease</keyword>
<comment type="similarity">
    <text evidence="1">Belongs to the helicase family. UvrD subfamily.</text>
</comment>
<dbReference type="InterPro" id="IPR014017">
    <property type="entry name" value="DNA_helicase_UvrD-like_C"/>
</dbReference>
<dbReference type="SUPFAM" id="SSF52980">
    <property type="entry name" value="Restriction endonuclease-like"/>
    <property type="match status" value="1"/>
</dbReference>
<name>A0A1F4RBC1_UNCSA</name>
<evidence type="ECO:0000256" key="2">
    <source>
        <dbReference type="ARBA" id="ARBA00022722"/>
    </source>
</evidence>
<evidence type="ECO:0000256" key="5">
    <source>
        <dbReference type="ARBA" id="ARBA00022801"/>
    </source>
</evidence>
<dbReference type="GO" id="GO:0005829">
    <property type="term" value="C:cytosol"/>
    <property type="evidence" value="ECO:0007669"/>
    <property type="project" value="TreeGrafter"/>
</dbReference>
<accession>A0A1F4RBC1</accession>
<evidence type="ECO:0000313" key="19">
    <source>
        <dbReference type="Proteomes" id="UP000176938"/>
    </source>
</evidence>
<comment type="caution">
    <text evidence="18">The sequence shown here is derived from an EMBL/GenBank/DDBJ whole genome shotgun (WGS) entry which is preliminary data.</text>
</comment>
<keyword evidence="5 15" id="KW-0378">Hydrolase</keyword>
<evidence type="ECO:0000256" key="14">
    <source>
        <dbReference type="ARBA" id="ARBA00048988"/>
    </source>
</evidence>
<dbReference type="PANTHER" id="PTHR11070">
    <property type="entry name" value="UVRD / RECB / PCRA DNA HELICASE FAMILY MEMBER"/>
    <property type="match status" value="1"/>
</dbReference>
<sequence>MVPSLKTYASKEDILKGLNPEQKKAVTHGQGPLLVIAGAGTGKTTVITRRIAYLINTKLAKPSEILALTFTDKAAAEMESRVDQLVPYGYIDVTISTFHSFGDKLLRDHAIELGLNPDYRVLSLAEQLVFLREHLFELPLKYYRSLGNPTKHLEALLRVISRAQDEDVSPEEYLKWASKTKQKEQLEVAKVYKKYQELKAAKGFVDFADQVSLPLKLLKRKPAVLKMLQGKYKYILIDEFQDTNYAQFEFASLLAGPAGKIMVSGDDDQAIYRFRGAAISNILNFEKVYKLCKKVVLQKNYRSTQIILDTAYRLIKHNNPDRLEFKAGVDKQLVSMRNSGNRDVQSQVSSQKPVEHFHFDRVESEADWVAETIKKKHEQGTNYSDFAILVRANAETEEYKLALNMHKIPYQLFGGAGLYNFDEVNLVLNFLRSIGDLADSMSLNQLAVSPIYQLDGRDLQKINSFAKRRNYTLYHVFSHLEDGVNEFAVLDDLKSESRATVKSLVNDIDYYLEFAKHRTTGEVLYQFLKKSGYLAKLYNGGEKNDSQLKNLGSFFEQVRSFNSVAEVDRVSEFVKHINLMKEARDNPESLLVDQEIDAINLLTVHKAKGLEFKIAFLVSLVTDKFPIRSRKDQIALPDELLKEKLPGEDHNVQEERRLFYVGMTRAKDELFLTSSADYGGKRRRKISRFVLEAVDLPKTDIKLYKKTTREQIELFAPAEIIEPRIKKIAKDGTLSLSFYHIDDYLTCPLKYKYVHILRVPLLPNHQIIYGQALHQAVQTYDLARLNKQSFSQSDLLASLKDNWSSEGFISREHEEQRFKAAQASLKRFYKKEQKSNRQIKHVEESFSIRKEDLIIRGRWDRVDEQDGNIYIVDFKSSEVKDQKKADKKAKESLQLAIYAWSWLAKEKKLPYRVELNFLESGLVGSVQKDVKEIDKAWGMIRSVADGLKNNIFTAKPNSVKCSYCAYKEICPAAAI</sequence>
<dbReference type="EC" id="5.6.2.4" evidence="13"/>
<dbReference type="CDD" id="cd17932">
    <property type="entry name" value="DEXQc_UvrD"/>
    <property type="match status" value="1"/>
</dbReference>
<evidence type="ECO:0000256" key="7">
    <source>
        <dbReference type="ARBA" id="ARBA00022839"/>
    </source>
</evidence>
<dbReference type="Gene3D" id="1.10.486.10">
    <property type="entry name" value="PCRA, domain 4"/>
    <property type="match status" value="1"/>
</dbReference>
<evidence type="ECO:0000256" key="9">
    <source>
        <dbReference type="ARBA" id="ARBA00023125"/>
    </source>
</evidence>
<evidence type="ECO:0000256" key="12">
    <source>
        <dbReference type="ARBA" id="ARBA00034617"/>
    </source>
</evidence>
<dbReference type="Proteomes" id="UP000176938">
    <property type="component" value="Unassembled WGS sequence"/>
</dbReference>
<dbReference type="InterPro" id="IPR038726">
    <property type="entry name" value="PDDEXK_AddAB-type"/>
</dbReference>
<keyword evidence="11" id="KW-0413">Isomerase</keyword>
<protein>
    <recommendedName>
        <fullName evidence="13">DNA 3'-5' helicase</fullName>
        <ecNumber evidence="13">5.6.2.4</ecNumber>
    </recommendedName>
</protein>
<comment type="catalytic activity">
    <reaction evidence="12">
        <text>Couples ATP hydrolysis with the unwinding of duplex DNA by translocating in the 3'-5' direction.</text>
        <dbReference type="EC" id="5.6.2.4"/>
    </reaction>
</comment>
<reference evidence="18 19" key="1">
    <citation type="journal article" date="2016" name="Nat. Commun.">
        <title>Thousands of microbial genomes shed light on interconnected biogeochemical processes in an aquifer system.</title>
        <authorList>
            <person name="Anantharaman K."/>
            <person name="Brown C.T."/>
            <person name="Hug L.A."/>
            <person name="Sharon I."/>
            <person name="Castelle C.J."/>
            <person name="Probst A.J."/>
            <person name="Thomas B.C."/>
            <person name="Singh A."/>
            <person name="Wilkins M.J."/>
            <person name="Karaoz U."/>
            <person name="Brodie E.L."/>
            <person name="Williams K.H."/>
            <person name="Hubbard S.S."/>
            <person name="Banfield J.F."/>
        </authorList>
    </citation>
    <scope>NUCLEOTIDE SEQUENCE [LARGE SCALE GENOMIC DNA]</scope>
</reference>
<keyword evidence="9" id="KW-0238">DNA-binding</keyword>
<evidence type="ECO:0000313" key="18">
    <source>
        <dbReference type="EMBL" id="OGC05416.1"/>
    </source>
</evidence>
<evidence type="ECO:0000256" key="11">
    <source>
        <dbReference type="ARBA" id="ARBA00023235"/>
    </source>
</evidence>
<dbReference type="Pfam" id="PF12705">
    <property type="entry name" value="PDDEXK_1"/>
    <property type="match status" value="1"/>
</dbReference>
<feature type="domain" description="UvrD-like helicase ATP-binding" evidence="16">
    <location>
        <begin position="16"/>
        <end position="304"/>
    </location>
</feature>
<dbReference type="PANTHER" id="PTHR11070:SF59">
    <property type="entry name" value="DNA 3'-5' HELICASE"/>
    <property type="match status" value="1"/>
</dbReference>